<dbReference type="PANTHER" id="PTHR40621">
    <property type="entry name" value="TRANSCRIPTION FACTOR KAPC-RELATED"/>
    <property type="match status" value="1"/>
</dbReference>
<dbReference type="CDD" id="cd14688">
    <property type="entry name" value="bZIP_YAP"/>
    <property type="match status" value="1"/>
</dbReference>
<comment type="caution">
    <text evidence="8">The sequence shown here is derived from an EMBL/GenBank/DDBJ whole genome shotgun (WGS) entry which is preliminary data.</text>
</comment>
<evidence type="ECO:0000256" key="4">
    <source>
        <dbReference type="ARBA" id="ARBA00023125"/>
    </source>
</evidence>
<keyword evidence="9" id="KW-1185">Reference proteome</keyword>
<feature type="region of interest" description="Disordered" evidence="7">
    <location>
        <begin position="1"/>
        <end position="63"/>
    </location>
</feature>
<dbReference type="SUPFAM" id="SSF57959">
    <property type="entry name" value="Leucine zipper domain"/>
    <property type="match status" value="1"/>
</dbReference>
<accession>A0A9W9D261</accession>
<proteinExistence type="inferred from homology"/>
<feature type="compositionally biased region" description="Basic and acidic residues" evidence="7">
    <location>
        <begin position="43"/>
        <end position="55"/>
    </location>
</feature>
<evidence type="ECO:0008006" key="10">
    <source>
        <dbReference type="Google" id="ProtNLM"/>
    </source>
</evidence>
<keyword evidence="6" id="KW-0539">Nucleus</keyword>
<dbReference type="AlphaFoldDB" id="A0A9W9D261"/>
<sequence length="236" mass="26362">MSATQDERPTFGTYWRSNRSNTDDSRAKSLVFVQSDPGKSKNKASEKTEELEHSAKQKRQAQVRKAQIQHRARKANYTKQLEADIAAIRKHIDDVDRDRRKLRTENRAMRARLSEPQQQIGANHCQYNRNQGSHATATFNPRDSTMSYGFGVDSAGLAYLDVEGPSLYDMLGAPGGYGGYFEDGSPWHENSFKGSLGAHGSPQYIGSGSNTPCSSLSEIYSLNQSRQRIDYTTGFP</sequence>
<dbReference type="Gene3D" id="1.20.5.170">
    <property type="match status" value="1"/>
</dbReference>
<dbReference type="GO" id="GO:0090575">
    <property type="term" value="C:RNA polymerase II transcription regulator complex"/>
    <property type="evidence" value="ECO:0007669"/>
    <property type="project" value="TreeGrafter"/>
</dbReference>
<evidence type="ECO:0000256" key="3">
    <source>
        <dbReference type="ARBA" id="ARBA00023015"/>
    </source>
</evidence>
<gene>
    <name evidence="8" type="ORF">N0V93_001383</name>
</gene>
<evidence type="ECO:0000313" key="9">
    <source>
        <dbReference type="Proteomes" id="UP001140453"/>
    </source>
</evidence>
<organism evidence="8 9">
    <name type="scientific">Gnomoniopsis smithogilvyi</name>
    <dbReference type="NCBI Taxonomy" id="1191159"/>
    <lineage>
        <taxon>Eukaryota</taxon>
        <taxon>Fungi</taxon>
        <taxon>Dikarya</taxon>
        <taxon>Ascomycota</taxon>
        <taxon>Pezizomycotina</taxon>
        <taxon>Sordariomycetes</taxon>
        <taxon>Sordariomycetidae</taxon>
        <taxon>Diaporthales</taxon>
        <taxon>Gnomoniaceae</taxon>
        <taxon>Gnomoniopsis</taxon>
    </lineage>
</organism>
<keyword evidence="5" id="KW-0804">Transcription</keyword>
<dbReference type="OrthoDB" id="5218140at2759"/>
<protein>
    <recommendedName>
        <fullName evidence="10">BZIP domain-containing protein</fullName>
    </recommendedName>
</protein>
<name>A0A9W9D261_9PEZI</name>
<dbReference type="InterPro" id="IPR050936">
    <property type="entry name" value="AP-1-like"/>
</dbReference>
<dbReference type="PANTHER" id="PTHR40621:SF11">
    <property type="entry name" value="TRANSCRIPTION FACTOR KAPC-RELATED"/>
    <property type="match status" value="1"/>
</dbReference>
<evidence type="ECO:0000313" key="8">
    <source>
        <dbReference type="EMBL" id="KAJ4397159.1"/>
    </source>
</evidence>
<comment type="subcellular location">
    <subcellularLocation>
        <location evidence="1">Nucleus</location>
    </subcellularLocation>
</comment>
<evidence type="ECO:0000256" key="5">
    <source>
        <dbReference type="ARBA" id="ARBA00023163"/>
    </source>
</evidence>
<keyword evidence="4" id="KW-0238">DNA-binding</keyword>
<dbReference type="InterPro" id="IPR046347">
    <property type="entry name" value="bZIP_sf"/>
</dbReference>
<evidence type="ECO:0000256" key="1">
    <source>
        <dbReference type="ARBA" id="ARBA00004123"/>
    </source>
</evidence>
<comment type="similarity">
    <text evidence="2">Belongs to the bZIP family.</text>
</comment>
<dbReference type="Proteomes" id="UP001140453">
    <property type="component" value="Unassembled WGS sequence"/>
</dbReference>
<evidence type="ECO:0000256" key="2">
    <source>
        <dbReference type="ARBA" id="ARBA00007163"/>
    </source>
</evidence>
<dbReference type="GO" id="GO:0001228">
    <property type="term" value="F:DNA-binding transcription activator activity, RNA polymerase II-specific"/>
    <property type="evidence" value="ECO:0007669"/>
    <property type="project" value="TreeGrafter"/>
</dbReference>
<dbReference type="EMBL" id="JAPEVB010000001">
    <property type="protein sequence ID" value="KAJ4397159.1"/>
    <property type="molecule type" value="Genomic_DNA"/>
</dbReference>
<keyword evidence="3" id="KW-0805">Transcription regulation</keyword>
<evidence type="ECO:0000256" key="7">
    <source>
        <dbReference type="SAM" id="MobiDB-lite"/>
    </source>
</evidence>
<reference evidence="8" key="1">
    <citation type="submission" date="2022-10" db="EMBL/GenBank/DDBJ databases">
        <title>Tapping the CABI collections for fungal endophytes: first genome assemblies for Collariella, Neodidymelliopsis, Ascochyta clinopodiicola, Didymella pomorum, Didymosphaeria variabile, Neocosmospora piperis and Neocucurbitaria cava.</title>
        <authorList>
            <person name="Hill R."/>
        </authorList>
    </citation>
    <scope>NUCLEOTIDE SEQUENCE</scope>
    <source>
        <strain evidence="8">IMI 355082</strain>
    </source>
</reference>
<evidence type="ECO:0000256" key="6">
    <source>
        <dbReference type="ARBA" id="ARBA00023242"/>
    </source>
</evidence>
<dbReference type="GO" id="GO:0000976">
    <property type="term" value="F:transcription cis-regulatory region binding"/>
    <property type="evidence" value="ECO:0007669"/>
    <property type="project" value="InterPro"/>
</dbReference>